<dbReference type="AlphaFoldDB" id="A0A2P7QVJ8"/>
<dbReference type="Gene3D" id="1.20.1260.10">
    <property type="match status" value="1"/>
</dbReference>
<feature type="signal peptide" evidence="1">
    <location>
        <begin position="1"/>
        <end position="19"/>
    </location>
</feature>
<sequence>MIRSLLLAALGALALAACATTEADMQADAAAASGDMTPTQRGAYVEMAAASDLFEIQSSQLAESRATRPEVKEFARMLIQHHQQTTAQLTAAATAAGTPPSPDLMPMQAQMMGELRNASGADFDSVYLRQQVPAHEMALALHSNYASSGDTEALRAVATAAVPIIQQHLDRARQLQGG</sequence>
<dbReference type="PANTHER" id="PTHR38593:SF1">
    <property type="entry name" value="BLR2558 PROTEIN"/>
    <property type="match status" value="1"/>
</dbReference>
<keyword evidence="4" id="KW-1185">Reference proteome</keyword>
<evidence type="ECO:0000259" key="2">
    <source>
        <dbReference type="Pfam" id="PF13628"/>
    </source>
</evidence>
<dbReference type="Proteomes" id="UP000241167">
    <property type="component" value="Unassembled WGS sequence"/>
</dbReference>
<dbReference type="PROSITE" id="PS51257">
    <property type="entry name" value="PROKAR_LIPOPROTEIN"/>
    <property type="match status" value="1"/>
</dbReference>
<organism evidence="3 4">
    <name type="scientific">Allosphingosinicella deserti</name>
    <dbReference type="NCBI Taxonomy" id="2116704"/>
    <lineage>
        <taxon>Bacteria</taxon>
        <taxon>Pseudomonadati</taxon>
        <taxon>Pseudomonadota</taxon>
        <taxon>Alphaproteobacteria</taxon>
        <taxon>Sphingomonadales</taxon>
        <taxon>Sphingomonadaceae</taxon>
        <taxon>Allosphingosinicella</taxon>
    </lineage>
</organism>
<dbReference type="Pfam" id="PF13628">
    <property type="entry name" value="DUF4142"/>
    <property type="match status" value="1"/>
</dbReference>
<evidence type="ECO:0000313" key="3">
    <source>
        <dbReference type="EMBL" id="PSJ41991.1"/>
    </source>
</evidence>
<accession>A0A2P7QVJ8</accession>
<gene>
    <name evidence="3" type="ORF">C7I55_06975</name>
</gene>
<dbReference type="PANTHER" id="PTHR38593">
    <property type="entry name" value="BLR2558 PROTEIN"/>
    <property type="match status" value="1"/>
</dbReference>
<proteinExistence type="predicted"/>
<dbReference type="OrthoDB" id="8005547at2"/>
<protein>
    <submittedName>
        <fullName evidence="3">DUF4142 domain-containing protein</fullName>
    </submittedName>
</protein>
<evidence type="ECO:0000313" key="4">
    <source>
        <dbReference type="Proteomes" id="UP000241167"/>
    </source>
</evidence>
<dbReference type="EMBL" id="PXYI01000002">
    <property type="protein sequence ID" value="PSJ41991.1"/>
    <property type="molecule type" value="Genomic_DNA"/>
</dbReference>
<name>A0A2P7QVJ8_9SPHN</name>
<reference evidence="3 4" key="1">
    <citation type="submission" date="2018-03" db="EMBL/GenBank/DDBJ databases">
        <title>The draft genome of Sphingosinicella sp. GL-C-18.</title>
        <authorList>
            <person name="Liu L."/>
            <person name="Li L."/>
            <person name="Liang L."/>
            <person name="Zhang X."/>
            <person name="Wang T."/>
        </authorList>
    </citation>
    <scope>NUCLEOTIDE SEQUENCE [LARGE SCALE GENOMIC DNA]</scope>
    <source>
        <strain evidence="3 4">GL-C-18</strain>
    </source>
</reference>
<feature type="chain" id="PRO_5015170571" evidence="1">
    <location>
        <begin position="20"/>
        <end position="178"/>
    </location>
</feature>
<keyword evidence="1" id="KW-0732">Signal</keyword>
<feature type="domain" description="DUF4142" evidence="2">
    <location>
        <begin position="43"/>
        <end position="175"/>
    </location>
</feature>
<evidence type="ECO:0000256" key="1">
    <source>
        <dbReference type="SAM" id="SignalP"/>
    </source>
</evidence>
<comment type="caution">
    <text evidence="3">The sequence shown here is derived from an EMBL/GenBank/DDBJ whole genome shotgun (WGS) entry which is preliminary data.</text>
</comment>
<dbReference type="InterPro" id="IPR025419">
    <property type="entry name" value="DUF4142"/>
</dbReference>
<dbReference type="RefSeq" id="WP_106512157.1">
    <property type="nucleotide sequence ID" value="NZ_PXYI01000002.1"/>
</dbReference>
<dbReference type="InterPro" id="IPR012347">
    <property type="entry name" value="Ferritin-like"/>
</dbReference>